<dbReference type="InterPro" id="IPR052000">
    <property type="entry name" value="ETFRF1"/>
</dbReference>
<dbReference type="Proteomes" id="UP000030680">
    <property type="component" value="Unassembled WGS sequence"/>
</dbReference>
<name>M2XR54_GALSU</name>
<evidence type="ECO:0000256" key="1">
    <source>
        <dbReference type="ARBA" id="ARBA00009508"/>
    </source>
</evidence>
<evidence type="ECO:0000313" key="2">
    <source>
        <dbReference type="EMBL" id="EME25899.1"/>
    </source>
</evidence>
<accession>M2XR54</accession>
<dbReference type="GO" id="GO:0005739">
    <property type="term" value="C:mitochondrion"/>
    <property type="evidence" value="ECO:0007669"/>
    <property type="project" value="TreeGrafter"/>
</dbReference>
<dbReference type="PANTHER" id="PTHR21024">
    <property type="entry name" value="GROWTH HORMONE-INDUCIBLE SOLUBLE PROTEIN-RELATED"/>
    <property type="match status" value="1"/>
</dbReference>
<dbReference type="KEGG" id="gsl:Gasu_64420"/>
<dbReference type="CDD" id="cd20265">
    <property type="entry name" value="Complex1_LYR_ETFRF1_LYRM5"/>
    <property type="match status" value="1"/>
</dbReference>
<reference evidence="3" key="1">
    <citation type="journal article" date="2013" name="Science">
        <title>Gene transfer from bacteria and archaea facilitated evolution of an extremophilic eukaryote.</title>
        <authorList>
            <person name="Schonknecht G."/>
            <person name="Chen W.H."/>
            <person name="Ternes C.M."/>
            <person name="Barbier G.G."/>
            <person name="Shrestha R.P."/>
            <person name="Stanke M."/>
            <person name="Brautigam A."/>
            <person name="Baker B.J."/>
            <person name="Banfield J.F."/>
            <person name="Garavito R.M."/>
            <person name="Carr K."/>
            <person name="Wilkerson C."/>
            <person name="Rensing S.A."/>
            <person name="Gagneul D."/>
            <person name="Dickenson N.E."/>
            <person name="Oesterhelt C."/>
            <person name="Lercher M.J."/>
            <person name="Weber A.P."/>
        </authorList>
    </citation>
    <scope>NUCLEOTIDE SEQUENCE [LARGE SCALE GENOMIC DNA]</scope>
    <source>
        <strain evidence="3">074W</strain>
    </source>
</reference>
<dbReference type="Gramene" id="EME25899">
    <property type="protein sequence ID" value="EME25899"/>
    <property type="gene ID" value="Gasu_64420"/>
</dbReference>
<dbReference type="STRING" id="130081.M2XR54"/>
<evidence type="ECO:0008006" key="4">
    <source>
        <dbReference type="Google" id="ProtNLM"/>
    </source>
</evidence>
<dbReference type="OrthoDB" id="10258445at2759"/>
<dbReference type="OMA" id="KQRCYSD"/>
<protein>
    <recommendedName>
        <fullName evidence="4">LYR motif-containing protein 5</fullName>
    </recommendedName>
</protein>
<dbReference type="GO" id="GO:0022904">
    <property type="term" value="P:respiratory electron transport chain"/>
    <property type="evidence" value="ECO:0007669"/>
    <property type="project" value="TreeGrafter"/>
</dbReference>
<keyword evidence="3" id="KW-1185">Reference proteome</keyword>
<sequence>MDYRVRLLYKRFLLVGRQYPEPFGIVREKIKRGFQANSTNCDKPSIERALEHGEFVLKEAQALVSLHKYRTLNKRYGRNSDEF</sequence>
<dbReference type="RefSeq" id="XP_005702419.1">
    <property type="nucleotide sequence ID" value="XM_005702362.1"/>
</dbReference>
<evidence type="ECO:0000313" key="3">
    <source>
        <dbReference type="Proteomes" id="UP000030680"/>
    </source>
</evidence>
<organism evidence="2 3">
    <name type="scientific">Galdieria sulphuraria</name>
    <name type="common">Red alga</name>
    <dbReference type="NCBI Taxonomy" id="130081"/>
    <lineage>
        <taxon>Eukaryota</taxon>
        <taxon>Rhodophyta</taxon>
        <taxon>Bangiophyceae</taxon>
        <taxon>Galdieriales</taxon>
        <taxon>Galdieriaceae</taxon>
        <taxon>Galdieria</taxon>
    </lineage>
</organism>
<dbReference type="GeneID" id="17084893"/>
<proteinExistence type="inferred from homology"/>
<dbReference type="AlphaFoldDB" id="M2XR54"/>
<dbReference type="InterPro" id="IPR045296">
    <property type="entry name" value="Complex1_LYR_ETFRF1_LYRM5"/>
</dbReference>
<dbReference type="PANTHER" id="PTHR21024:SF0">
    <property type="entry name" value="ELECTRON TRANSFER FLAVOPROTEIN REGULATORY FACTOR 1"/>
    <property type="match status" value="1"/>
</dbReference>
<dbReference type="EMBL" id="KB454733">
    <property type="protein sequence ID" value="EME25899.1"/>
    <property type="molecule type" value="Genomic_DNA"/>
</dbReference>
<gene>
    <name evidence="2" type="ORF">Gasu_64420</name>
</gene>
<comment type="similarity">
    <text evidence="1">Belongs to the complex I LYR family.</text>
</comment>
<dbReference type="GO" id="GO:0090324">
    <property type="term" value="P:negative regulation of oxidative phosphorylation"/>
    <property type="evidence" value="ECO:0007669"/>
    <property type="project" value="InterPro"/>
</dbReference>